<organism evidence="2 3">
    <name type="scientific">Albula glossodonta</name>
    <name type="common">roundjaw bonefish</name>
    <dbReference type="NCBI Taxonomy" id="121402"/>
    <lineage>
        <taxon>Eukaryota</taxon>
        <taxon>Metazoa</taxon>
        <taxon>Chordata</taxon>
        <taxon>Craniata</taxon>
        <taxon>Vertebrata</taxon>
        <taxon>Euteleostomi</taxon>
        <taxon>Actinopterygii</taxon>
        <taxon>Neopterygii</taxon>
        <taxon>Teleostei</taxon>
        <taxon>Albuliformes</taxon>
        <taxon>Albulidae</taxon>
        <taxon>Albula</taxon>
    </lineage>
</organism>
<accession>A0A8T2N0F9</accession>
<sequence>MSEGLTHLRAELQREEPGGGAREQAQAHMCTSQTGVTTAIGVWRSQVGVTTAIGVWRGQVGVTTAIGVWRGQVGVTMVIDTAWKFSKALLKGVISCLPDKVLQSSVVGVLWGGVTAVTRRVVSCH</sequence>
<comment type="caution">
    <text evidence="2">The sequence shown here is derived from an EMBL/GenBank/DDBJ whole genome shotgun (WGS) entry which is preliminary data.</text>
</comment>
<reference evidence="2" key="1">
    <citation type="thesis" date="2021" institute="BYU ScholarsArchive" country="Provo, UT, USA">
        <title>Applications of and Algorithms for Genome Assembly and Genomic Analyses with an Emphasis on Marine Teleosts.</title>
        <authorList>
            <person name="Pickett B.D."/>
        </authorList>
    </citation>
    <scope>NUCLEOTIDE SEQUENCE</scope>
    <source>
        <strain evidence="2">HI-2016</strain>
    </source>
</reference>
<feature type="non-terminal residue" evidence="2">
    <location>
        <position position="1"/>
    </location>
</feature>
<feature type="region of interest" description="Disordered" evidence="1">
    <location>
        <begin position="1"/>
        <end position="25"/>
    </location>
</feature>
<gene>
    <name evidence="2" type="ORF">JZ751_019932</name>
</gene>
<proteinExistence type="predicted"/>
<dbReference type="Proteomes" id="UP000824540">
    <property type="component" value="Unassembled WGS sequence"/>
</dbReference>
<evidence type="ECO:0000256" key="1">
    <source>
        <dbReference type="SAM" id="MobiDB-lite"/>
    </source>
</evidence>
<feature type="compositionally biased region" description="Basic and acidic residues" evidence="1">
    <location>
        <begin position="1"/>
        <end position="17"/>
    </location>
</feature>
<dbReference type="AlphaFoldDB" id="A0A8T2N0F9"/>
<dbReference type="EMBL" id="JAFBMS010000375">
    <property type="protein sequence ID" value="KAG9331162.1"/>
    <property type="molecule type" value="Genomic_DNA"/>
</dbReference>
<evidence type="ECO:0000313" key="3">
    <source>
        <dbReference type="Proteomes" id="UP000824540"/>
    </source>
</evidence>
<name>A0A8T2N0F9_9TELE</name>
<protein>
    <submittedName>
        <fullName evidence="2">Uncharacterized protein</fullName>
    </submittedName>
</protein>
<keyword evidence="3" id="KW-1185">Reference proteome</keyword>
<evidence type="ECO:0000313" key="2">
    <source>
        <dbReference type="EMBL" id="KAG9331162.1"/>
    </source>
</evidence>